<proteinExistence type="predicted"/>
<dbReference type="Proteomes" id="UP000002258">
    <property type="component" value="Chromosome 7"/>
</dbReference>
<dbReference type="GO" id="GO:0005829">
    <property type="term" value="C:cytosol"/>
    <property type="evidence" value="ECO:0007669"/>
    <property type="project" value="EnsemblFungi"/>
</dbReference>
<dbReference type="FunFam" id="3.60.21.10:FF:000043">
    <property type="entry name" value="Ser/Thr protein phosphatase family"/>
    <property type="match status" value="1"/>
</dbReference>
<dbReference type="STRING" id="322104.A3LZ37"/>
<dbReference type="GO" id="GO:0019677">
    <property type="term" value="P:NAD+ catabolic process"/>
    <property type="evidence" value="ECO:0007669"/>
    <property type="project" value="EnsemblFungi"/>
</dbReference>
<evidence type="ECO:0000259" key="2">
    <source>
        <dbReference type="Pfam" id="PF21953"/>
    </source>
</evidence>
<dbReference type="RefSeq" id="XP_001386120.2">
    <property type="nucleotide sequence ID" value="XM_001386083.1"/>
</dbReference>
<dbReference type="InParanoid" id="A3LZ37"/>
<accession>A3LZ37</accession>
<dbReference type="GeneID" id="4840488"/>
<evidence type="ECO:0000259" key="1">
    <source>
        <dbReference type="Pfam" id="PF00149"/>
    </source>
</evidence>
<keyword evidence="4" id="KW-1185">Reference proteome</keyword>
<feature type="domain" description="Putative 5'-nucleotidase C-terminal" evidence="2">
    <location>
        <begin position="334"/>
        <end position="525"/>
    </location>
</feature>
<name>A3LZ37_PICST</name>
<dbReference type="InterPro" id="IPR041823">
    <property type="entry name" value="YHR202W_N"/>
</dbReference>
<dbReference type="AlphaFoldDB" id="A3LZ37"/>
<dbReference type="Gene3D" id="3.60.21.10">
    <property type="match status" value="1"/>
</dbReference>
<dbReference type="KEGG" id="pic:PICST_62920"/>
<dbReference type="InterPro" id="IPR036907">
    <property type="entry name" value="5'-Nucleotdase_C_sf"/>
</dbReference>
<sequence>RDLEWKDVNFLHTTDTHGWYSGHLNQKTYNANWGDFVSFVTRMREKAKANGQDLLLVDSGDRHDGNGLSDITTPNGIKSTPIFIKQEYDILTTGNHELYVWENSKMEYEVIAKHFPENYVSSNVEFKLENGTFVPFGKRYRYFTTPNRNLRVLAFGFLFDFNRYNDGTRVIPIQEIVDQSHWFNETLHAHPAGEVDIIVVVAHVPVQREWPELFYLHNHLRKFYPDTLIQYFGGHSHIRDFTVFDNKSTGLQSGRYCETVGWNGVNTNVEAISNIRGRYSRSYIDFNVNSFLHHSKFDSKDDFDTQKGVEVTELIKKTRKSLNLNKPLGYVKENYFVDYVPLANHKNIFNLLSNKILPELIPESKNITTASERIIIINTGSIRYDLYKGSYTIDSMYIVSPFQNQWHKMTLPKSIAVQVATTLNAARKIDNRELAPPHQYLQSSDADVTKVSKRQQVFHYPVKVKLSKGYVTYDDFGSDGDDTPHKAVVNFPIPNVIESRQLDKRTGDDTSIDLVFYDFITPNILWALEQLNYTVSASSEFYSSKYLGLIMNDFFKEK</sequence>
<dbReference type="InterPro" id="IPR029052">
    <property type="entry name" value="Metallo-depent_PP-like"/>
</dbReference>
<dbReference type="Pfam" id="PF21953">
    <property type="entry name" value="NadN_nucleosid_C"/>
    <property type="match status" value="1"/>
</dbReference>
<feature type="non-terminal residue" evidence="3">
    <location>
        <position position="1"/>
    </location>
</feature>
<dbReference type="GO" id="GO:0005576">
    <property type="term" value="C:extracellular region"/>
    <property type="evidence" value="ECO:0007669"/>
    <property type="project" value="EnsemblFungi"/>
</dbReference>
<dbReference type="SUPFAM" id="SSF56300">
    <property type="entry name" value="Metallo-dependent phosphatases"/>
    <property type="match status" value="1"/>
</dbReference>
<dbReference type="OrthoDB" id="7722975at2759"/>
<dbReference type="PIRSF" id="PIRSF017316">
    <property type="entry name" value="Pesterase_C1039"/>
    <property type="match status" value="1"/>
</dbReference>
<organism evidence="3 4">
    <name type="scientific">Scheffersomyces stipitis (strain ATCC 58785 / CBS 6054 / NBRC 10063 / NRRL Y-11545)</name>
    <name type="common">Yeast</name>
    <name type="synonym">Pichia stipitis</name>
    <dbReference type="NCBI Taxonomy" id="322104"/>
    <lineage>
        <taxon>Eukaryota</taxon>
        <taxon>Fungi</taxon>
        <taxon>Dikarya</taxon>
        <taxon>Ascomycota</taxon>
        <taxon>Saccharomycotina</taxon>
        <taxon>Pichiomycetes</taxon>
        <taxon>Debaryomycetaceae</taxon>
        <taxon>Scheffersomyces</taxon>
    </lineage>
</organism>
<dbReference type="OMA" id="DWNRNTF"/>
<feature type="domain" description="Calcineurin-like phosphoesterase" evidence="1">
    <location>
        <begin position="9"/>
        <end position="238"/>
    </location>
</feature>
<dbReference type="InterPro" id="IPR006179">
    <property type="entry name" value="5_nucleotidase/apyrase"/>
</dbReference>
<dbReference type="InterPro" id="IPR053828">
    <property type="entry name" value="Nucleosidase_C"/>
</dbReference>
<gene>
    <name evidence="3" type="ORF">PICST_62920</name>
</gene>
<dbReference type="Pfam" id="PF00149">
    <property type="entry name" value="Metallophos"/>
    <property type="match status" value="1"/>
</dbReference>
<dbReference type="PANTHER" id="PTHR11575:SF22">
    <property type="entry name" value="ADL392WP"/>
    <property type="match status" value="1"/>
</dbReference>
<dbReference type="InterPro" id="IPR014485">
    <property type="entry name" value="Pesterase_C1039"/>
</dbReference>
<dbReference type="FunCoup" id="A3LZ37">
    <property type="interactions" value="28"/>
</dbReference>
<dbReference type="CDD" id="cd07407">
    <property type="entry name" value="MPP_YHR202W_N"/>
    <property type="match status" value="1"/>
</dbReference>
<evidence type="ECO:0000313" key="4">
    <source>
        <dbReference type="Proteomes" id="UP000002258"/>
    </source>
</evidence>
<dbReference type="Gene3D" id="3.90.780.10">
    <property type="entry name" value="5'-Nucleotidase, C-terminal domain"/>
    <property type="match status" value="2"/>
</dbReference>
<dbReference type="PANTHER" id="PTHR11575">
    <property type="entry name" value="5'-NUCLEOTIDASE-RELATED"/>
    <property type="match status" value="1"/>
</dbReference>
<dbReference type="SUPFAM" id="SSF55816">
    <property type="entry name" value="5'-nucleotidase (syn. UDP-sugar hydrolase), C-terminal domain"/>
    <property type="match status" value="1"/>
</dbReference>
<reference evidence="3 4" key="1">
    <citation type="journal article" date="2007" name="Nat. Biotechnol.">
        <title>Genome sequence of the lignocellulose-bioconverting and xylose-fermenting yeast Pichia stipitis.</title>
        <authorList>
            <person name="Jeffries T.W."/>
            <person name="Grigoriev I.V."/>
            <person name="Grimwood J."/>
            <person name="Laplaza J.M."/>
            <person name="Aerts A."/>
            <person name="Salamov A."/>
            <person name="Schmutz J."/>
            <person name="Lindquist E."/>
            <person name="Dehal P."/>
            <person name="Shapiro H."/>
            <person name="Jin Y.S."/>
            <person name="Passoth V."/>
            <person name="Richardson P.M."/>
        </authorList>
    </citation>
    <scope>NUCLEOTIDE SEQUENCE [LARGE SCALE GENOMIC DNA]</scope>
    <source>
        <strain evidence="4">ATCC 58785 / CBS 6054 / NBRC 10063 / NRRL Y-11545</strain>
    </source>
</reference>
<dbReference type="eggNOG" id="KOG4419">
    <property type="taxonomic scope" value="Eukaryota"/>
</dbReference>
<protein>
    <submittedName>
        <fullName evidence="3">Uncharacterized protein</fullName>
    </submittedName>
</protein>
<dbReference type="EMBL" id="CP000501">
    <property type="protein sequence ID" value="ABN68091.2"/>
    <property type="molecule type" value="Genomic_DNA"/>
</dbReference>
<dbReference type="HOGENOM" id="CLU_019028_0_0_1"/>
<evidence type="ECO:0000313" key="3">
    <source>
        <dbReference type="EMBL" id="ABN68091.2"/>
    </source>
</evidence>
<dbReference type="GO" id="GO:0016787">
    <property type="term" value="F:hydrolase activity"/>
    <property type="evidence" value="ECO:0007669"/>
    <property type="project" value="InterPro"/>
</dbReference>
<dbReference type="InterPro" id="IPR004843">
    <property type="entry name" value="Calcineurin-like_PHP"/>
</dbReference>